<gene>
    <name evidence="2" type="ORF">H0H81_009988</name>
</gene>
<keyword evidence="1" id="KW-0175">Coiled coil</keyword>
<proteinExistence type="predicted"/>
<protein>
    <submittedName>
        <fullName evidence="2">Uncharacterized protein</fullName>
    </submittedName>
</protein>
<evidence type="ECO:0000256" key="1">
    <source>
        <dbReference type="SAM" id="Coils"/>
    </source>
</evidence>
<dbReference type="AlphaFoldDB" id="A0A9P7KJU6"/>
<reference evidence="2" key="2">
    <citation type="submission" date="2021-10" db="EMBL/GenBank/DDBJ databases">
        <title>Phylogenomics reveals ancestral predisposition of the termite-cultivated fungus Termitomyces towards a domesticated lifestyle.</title>
        <authorList>
            <person name="Auxier B."/>
            <person name="Grum-Grzhimaylo A."/>
            <person name="Cardenas M.E."/>
            <person name="Lodge J.D."/>
            <person name="Laessoe T."/>
            <person name="Pedersen O."/>
            <person name="Smith M.E."/>
            <person name="Kuyper T.W."/>
            <person name="Franco-Molano E.A."/>
            <person name="Baroni T.J."/>
            <person name="Aanen D.K."/>
        </authorList>
    </citation>
    <scope>NUCLEOTIDE SEQUENCE</scope>
    <source>
        <strain evidence="2">D49</strain>
    </source>
</reference>
<sequence length="199" mass="22407">MPWYNKAFSWVAENVGSSVVGKICDAALPDAVSNFFRGEESQEDLHTKRSELAQKTLSDVEDDAKAAIDKQKSHLEASRRSIEKAQRALDRQNGDLTKVWSQVNETAAKMESHDLVLDDIKYSFLGLSADIKTNLTEFNWELSQLEETQKAILNQLDKVASEMKDQVKVAAAEQAAWEAQNQIVRFYEEFQLHVSVATA</sequence>
<accession>A0A9P7KJU6</accession>
<evidence type="ECO:0000313" key="2">
    <source>
        <dbReference type="EMBL" id="KAG5651075.1"/>
    </source>
</evidence>
<evidence type="ECO:0000313" key="3">
    <source>
        <dbReference type="Proteomes" id="UP000717328"/>
    </source>
</evidence>
<feature type="coiled-coil region" evidence="1">
    <location>
        <begin position="68"/>
        <end position="95"/>
    </location>
</feature>
<dbReference type="EMBL" id="JABCKI010000303">
    <property type="protein sequence ID" value="KAG5651075.1"/>
    <property type="molecule type" value="Genomic_DNA"/>
</dbReference>
<dbReference type="Proteomes" id="UP000717328">
    <property type="component" value="Unassembled WGS sequence"/>
</dbReference>
<feature type="non-terminal residue" evidence="2">
    <location>
        <position position="199"/>
    </location>
</feature>
<keyword evidence="3" id="KW-1185">Reference proteome</keyword>
<feature type="coiled-coil region" evidence="1">
    <location>
        <begin position="142"/>
        <end position="173"/>
    </location>
</feature>
<name>A0A9P7KJU6_9AGAR</name>
<reference evidence="2" key="1">
    <citation type="submission" date="2021-02" db="EMBL/GenBank/DDBJ databases">
        <authorList>
            <person name="Nieuwenhuis M."/>
            <person name="Van De Peppel L.J.J."/>
        </authorList>
    </citation>
    <scope>NUCLEOTIDE SEQUENCE</scope>
    <source>
        <strain evidence="2">D49</strain>
    </source>
</reference>
<organism evidence="2 3">
    <name type="scientific">Sphagnurus paluster</name>
    <dbReference type="NCBI Taxonomy" id="117069"/>
    <lineage>
        <taxon>Eukaryota</taxon>
        <taxon>Fungi</taxon>
        <taxon>Dikarya</taxon>
        <taxon>Basidiomycota</taxon>
        <taxon>Agaricomycotina</taxon>
        <taxon>Agaricomycetes</taxon>
        <taxon>Agaricomycetidae</taxon>
        <taxon>Agaricales</taxon>
        <taxon>Tricholomatineae</taxon>
        <taxon>Lyophyllaceae</taxon>
        <taxon>Sphagnurus</taxon>
    </lineage>
</organism>
<comment type="caution">
    <text evidence="2">The sequence shown here is derived from an EMBL/GenBank/DDBJ whole genome shotgun (WGS) entry which is preliminary data.</text>
</comment>